<proteinExistence type="predicted"/>
<name>A0A5J4UEQ1_9EUKA</name>
<reference evidence="2 3" key="1">
    <citation type="submission" date="2019-03" db="EMBL/GenBank/DDBJ databases">
        <title>Single cell metagenomics reveals metabolic interactions within the superorganism composed of flagellate Streblomastix strix and complex community of Bacteroidetes bacteria on its surface.</title>
        <authorList>
            <person name="Treitli S.C."/>
            <person name="Kolisko M."/>
            <person name="Husnik F."/>
            <person name="Keeling P."/>
            <person name="Hampl V."/>
        </authorList>
    </citation>
    <scope>NUCLEOTIDE SEQUENCE [LARGE SCALE GENOMIC DNA]</scope>
    <source>
        <strain evidence="2">ST1C</strain>
    </source>
</reference>
<dbReference type="AlphaFoldDB" id="A0A5J4UEQ1"/>
<evidence type="ECO:0000259" key="1">
    <source>
        <dbReference type="PROSITE" id="PS50003"/>
    </source>
</evidence>
<protein>
    <recommendedName>
        <fullName evidence="1">PH domain-containing protein</fullName>
    </recommendedName>
</protein>
<organism evidence="2 3">
    <name type="scientific">Streblomastix strix</name>
    <dbReference type="NCBI Taxonomy" id="222440"/>
    <lineage>
        <taxon>Eukaryota</taxon>
        <taxon>Metamonada</taxon>
        <taxon>Preaxostyla</taxon>
        <taxon>Oxymonadida</taxon>
        <taxon>Streblomastigidae</taxon>
        <taxon>Streblomastix</taxon>
    </lineage>
</organism>
<feature type="non-terminal residue" evidence="2">
    <location>
        <position position="1"/>
    </location>
</feature>
<dbReference type="EMBL" id="SNRW01016554">
    <property type="protein sequence ID" value="KAA6369246.1"/>
    <property type="molecule type" value="Genomic_DNA"/>
</dbReference>
<sequence>ESIENEDGLAQIEMYLFNTKDNGEVKSWARAVKQAISNFFNIQPDNDDEDQY</sequence>
<gene>
    <name evidence="2" type="ORF">EZS28_035227</name>
</gene>
<dbReference type="Proteomes" id="UP000324800">
    <property type="component" value="Unassembled WGS sequence"/>
</dbReference>
<feature type="domain" description="PH" evidence="1">
    <location>
        <begin position="1"/>
        <end position="37"/>
    </location>
</feature>
<dbReference type="InterPro" id="IPR001849">
    <property type="entry name" value="PH_domain"/>
</dbReference>
<dbReference type="PROSITE" id="PS50003">
    <property type="entry name" value="PH_DOMAIN"/>
    <property type="match status" value="1"/>
</dbReference>
<accession>A0A5J4UEQ1</accession>
<comment type="caution">
    <text evidence="2">The sequence shown here is derived from an EMBL/GenBank/DDBJ whole genome shotgun (WGS) entry which is preliminary data.</text>
</comment>
<evidence type="ECO:0000313" key="2">
    <source>
        <dbReference type="EMBL" id="KAA6369246.1"/>
    </source>
</evidence>
<evidence type="ECO:0000313" key="3">
    <source>
        <dbReference type="Proteomes" id="UP000324800"/>
    </source>
</evidence>